<evidence type="ECO:0000256" key="1">
    <source>
        <dbReference type="ARBA" id="ARBA00001946"/>
    </source>
</evidence>
<evidence type="ECO:0000256" key="6">
    <source>
        <dbReference type="ARBA" id="ARBA00022723"/>
    </source>
</evidence>
<dbReference type="KEGG" id="ccho:CCHOA_09930"/>
<reference evidence="11 12" key="1">
    <citation type="submission" date="2018-11" db="EMBL/GenBank/DDBJ databases">
        <authorList>
            <person name="Kleinhagauer T."/>
            <person name="Glaeser S.P."/>
            <person name="Spergser J."/>
            <person name="Ruckert C."/>
            <person name="Kaempfer P."/>
            <person name="Busse H.-J."/>
        </authorList>
    </citation>
    <scope>NUCLEOTIDE SEQUENCE [LARGE SCALE GENOMIC DNA]</scope>
    <source>
        <strain evidence="11 12">200CH</strain>
    </source>
</reference>
<comment type="catalytic activity">
    <reaction evidence="10">
        <text>L-threonyl-[protein] + FAD = FMN-L-threonyl-[protein] + AMP + H(+)</text>
        <dbReference type="Rhea" id="RHEA:36847"/>
        <dbReference type="Rhea" id="RHEA-COMP:11060"/>
        <dbReference type="Rhea" id="RHEA-COMP:11061"/>
        <dbReference type="ChEBI" id="CHEBI:15378"/>
        <dbReference type="ChEBI" id="CHEBI:30013"/>
        <dbReference type="ChEBI" id="CHEBI:57692"/>
        <dbReference type="ChEBI" id="CHEBI:74257"/>
        <dbReference type="ChEBI" id="CHEBI:456215"/>
        <dbReference type="EC" id="2.7.1.180"/>
    </reaction>
</comment>
<dbReference type="OrthoDB" id="9778595at2"/>
<evidence type="ECO:0000256" key="9">
    <source>
        <dbReference type="ARBA" id="ARBA00031306"/>
    </source>
</evidence>
<evidence type="ECO:0000256" key="10">
    <source>
        <dbReference type="ARBA" id="ARBA00048540"/>
    </source>
</evidence>
<dbReference type="Pfam" id="PF02424">
    <property type="entry name" value="ApbE"/>
    <property type="match status" value="1"/>
</dbReference>
<keyword evidence="7" id="KW-0274">FAD</keyword>
<accession>A0A3G6J8Y6</accession>
<keyword evidence="6" id="KW-0479">Metal-binding</keyword>
<dbReference type="EMBL" id="CP033896">
    <property type="protein sequence ID" value="AZA14369.1"/>
    <property type="molecule type" value="Genomic_DNA"/>
</dbReference>
<keyword evidence="4" id="KW-0285">Flavoprotein</keyword>
<keyword evidence="8" id="KW-0460">Magnesium</keyword>
<protein>
    <recommendedName>
        <fullName evidence="3">FAD:protein FMN transferase</fullName>
        <ecNumber evidence="2">2.7.1.180</ecNumber>
    </recommendedName>
    <alternativeName>
        <fullName evidence="9">Flavin transferase</fullName>
    </alternativeName>
</protein>
<gene>
    <name evidence="11" type="ORF">CCHOA_09930</name>
</gene>
<evidence type="ECO:0000313" key="12">
    <source>
        <dbReference type="Proteomes" id="UP000269019"/>
    </source>
</evidence>
<organism evidence="11 12">
    <name type="scientific">Corynebacterium choanae</name>
    <dbReference type="NCBI Taxonomy" id="1862358"/>
    <lineage>
        <taxon>Bacteria</taxon>
        <taxon>Bacillati</taxon>
        <taxon>Actinomycetota</taxon>
        <taxon>Actinomycetes</taxon>
        <taxon>Mycobacteriales</taxon>
        <taxon>Corynebacteriaceae</taxon>
        <taxon>Corynebacterium</taxon>
    </lineage>
</organism>
<dbReference type="SUPFAM" id="SSF143631">
    <property type="entry name" value="ApbE-like"/>
    <property type="match status" value="1"/>
</dbReference>
<dbReference type="GO" id="GO:0016740">
    <property type="term" value="F:transferase activity"/>
    <property type="evidence" value="ECO:0007669"/>
    <property type="project" value="UniProtKB-KW"/>
</dbReference>
<evidence type="ECO:0000256" key="3">
    <source>
        <dbReference type="ARBA" id="ARBA00016337"/>
    </source>
</evidence>
<dbReference type="InterPro" id="IPR003374">
    <property type="entry name" value="ApbE-like_sf"/>
</dbReference>
<dbReference type="GO" id="GO:0046872">
    <property type="term" value="F:metal ion binding"/>
    <property type="evidence" value="ECO:0007669"/>
    <property type="project" value="UniProtKB-KW"/>
</dbReference>
<sequence length="337" mass="35353">MAQPFHVVFPALGTAFEVAVGPSATMGGSMAHHKPTHPDALTGVARHCFHRIIGILDELVRDLSRWYPQSTVSQLAITGGQFTVPDYARPMFAAYKTAADITGGEVHPLIGATLRARGFHSDDHTPLAAPPHPTPALTASTSIASPADIPQLTTDQHNQFFATLPTIALAPGQVIDIGAAGKGLAVDLITEALIEELPIDSDDTLLVNGSGDLRVVGGPITIGLENPYNPAEILGVITLTEGSFAASSPARRTHGKWHHLIGEISGNPATLVDGAFVVAPTAMLADLAATCCFFTHPENLTALGVTQWAVAAQEMLYSSPDFPVVEAPRTADQGQHP</sequence>
<dbReference type="InterPro" id="IPR024932">
    <property type="entry name" value="ApbE"/>
</dbReference>
<keyword evidence="5" id="KW-0808">Transferase</keyword>
<dbReference type="Gene3D" id="3.10.520.10">
    <property type="entry name" value="ApbE-like domains"/>
    <property type="match status" value="1"/>
</dbReference>
<evidence type="ECO:0000256" key="7">
    <source>
        <dbReference type="ARBA" id="ARBA00022827"/>
    </source>
</evidence>
<keyword evidence="12" id="KW-1185">Reference proteome</keyword>
<dbReference type="AlphaFoldDB" id="A0A3G6J8Y6"/>
<comment type="cofactor">
    <cofactor evidence="1">
        <name>Mg(2+)</name>
        <dbReference type="ChEBI" id="CHEBI:18420"/>
    </cofactor>
</comment>
<evidence type="ECO:0000256" key="4">
    <source>
        <dbReference type="ARBA" id="ARBA00022630"/>
    </source>
</evidence>
<evidence type="ECO:0000256" key="8">
    <source>
        <dbReference type="ARBA" id="ARBA00022842"/>
    </source>
</evidence>
<dbReference type="RefSeq" id="WP_123929634.1">
    <property type="nucleotide sequence ID" value="NZ_CP033896.1"/>
</dbReference>
<name>A0A3G6J8Y6_9CORY</name>
<dbReference type="PANTHER" id="PTHR30040">
    <property type="entry name" value="THIAMINE BIOSYNTHESIS LIPOPROTEIN APBE"/>
    <property type="match status" value="1"/>
</dbReference>
<evidence type="ECO:0000313" key="11">
    <source>
        <dbReference type="EMBL" id="AZA14369.1"/>
    </source>
</evidence>
<dbReference type="EC" id="2.7.1.180" evidence="2"/>
<dbReference type="Proteomes" id="UP000269019">
    <property type="component" value="Chromosome"/>
</dbReference>
<dbReference type="PANTHER" id="PTHR30040:SF2">
    <property type="entry name" value="FAD:PROTEIN FMN TRANSFERASE"/>
    <property type="match status" value="1"/>
</dbReference>
<evidence type="ECO:0000256" key="5">
    <source>
        <dbReference type="ARBA" id="ARBA00022679"/>
    </source>
</evidence>
<proteinExistence type="predicted"/>
<evidence type="ECO:0000256" key="2">
    <source>
        <dbReference type="ARBA" id="ARBA00011955"/>
    </source>
</evidence>